<accession>A0AA40FYK7</accession>
<evidence type="ECO:0000313" key="3">
    <source>
        <dbReference type="Proteomes" id="UP001177670"/>
    </source>
</evidence>
<comment type="caution">
    <text evidence="2">The sequence shown here is derived from an EMBL/GenBank/DDBJ whole genome shotgun (WGS) entry which is preliminary data.</text>
</comment>
<dbReference type="EMBL" id="JAHYIQ010000012">
    <property type="protein sequence ID" value="KAK1127360.1"/>
    <property type="molecule type" value="Genomic_DNA"/>
</dbReference>
<dbReference type="Proteomes" id="UP001177670">
    <property type="component" value="Unassembled WGS sequence"/>
</dbReference>
<protein>
    <submittedName>
        <fullName evidence="2">Uncharacterized protein</fullName>
    </submittedName>
</protein>
<proteinExistence type="predicted"/>
<organism evidence="2 3">
    <name type="scientific">Melipona bicolor</name>
    <dbReference type="NCBI Taxonomy" id="60889"/>
    <lineage>
        <taxon>Eukaryota</taxon>
        <taxon>Metazoa</taxon>
        <taxon>Ecdysozoa</taxon>
        <taxon>Arthropoda</taxon>
        <taxon>Hexapoda</taxon>
        <taxon>Insecta</taxon>
        <taxon>Pterygota</taxon>
        <taxon>Neoptera</taxon>
        <taxon>Endopterygota</taxon>
        <taxon>Hymenoptera</taxon>
        <taxon>Apocrita</taxon>
        <taxon>Aculeata</taxon>
        <taxon>Apoidea</taxon>
        <taxon>Anthophila</taxon>
        <taxon>Apidae</taxon>
        <taxon>Melipona</taxon>
    </lineage>
</organism>
<name>A0AA40FYK7_9HYME</name>
<feature type="compositionally biased region" description="Gly residues" evidence="1">
    <location>
        <begin position="163"/>
        <end position="172"/>
    </location>
</feature>
<evidence type="ECO:0000313" key="2">
    <source>
        <dbReference type="EMBL" id="KAK1127360.1"/>
    </source>
</evidence>
<feature type="region of interest" description="Disordered" evidence="1">
    <location>
        <begin position="1"/>
        <end position="28"/>
    </location>
</feature>
<dbReference type="AlphaFoldDB" id="A0AA40FYK7"/>
<feature type="region of interest" description="Disordered" evidence="1">
    <location>
        <begin position="137"/>
        <end position="173"/>
    </location>
</feature>
<sequence length="201" mass="21213">MQLAGTHHAIHKPTAEPRQKPSRGVVETRRGGASLIVTSRGLRSTTRRAFPSGDNRALIGWRVGELGAGGGGEADDERAECGGLQEFGASEISENLWRGVPTNFESQSRNILTRGRAIGGRMCVLLPAGWGGTGAATGLSGRRITARQRRRGEDEPRGPNFSRGGGGGGDSGGTPAITMAFPLVIARCSQQPVYFDNWAFA</sequence>
<evidence type="ECO:0000256" key="1">
    <source>
        <dbReference type="SAM" id="MobiDB-lite"/>
    </source>
</evidence>
<keyword evidence="3" id="KW-1185">Reference proteome</keyword>
<reference evidence="2" key="1">
    <citation type="submission" date="2021-10" db="EMBL/GenBank/DDBJ databases">
        <title>Melipona bicolor Genome sequencing and assembly.</title>
        <authorList>
            <person name="Araujo N.S."/>
            <person name="Arias M.C."/>
        </authorList>
    </citation>
    <scope>NUCLEOTIDE SEQUENCE</scope>
    <source>
        <strain evidence="2">USP_2M_L1-L4_2017</strain>
        <tissue evidence="2">Whole body</tissue>
    </source>
</reference>
<gene>
    <name evidence="2" type="ORF">K0M31_003901</name>
</gene>